<dbReference type="EMBL" id="JAGGLP010000004">
    <property type="protein sequence ID" value="MBP2049658.1"/>
    <property type="molecule type" value="Genomic_DNA"/>
</dbReference>
<dbReference type="Proteomes" id="UP001519309">
    <property type="component" value="Unassembled WGS sequence"/>
</dbReference>
<evidence type="ECO:0000313" key="2">
    <source>
        <dbReference type="EMBL" id="MBP2049658.1"/>
    </source>
</evidence>
<protein>
    <recommendedName>
        <fullName evidence="4">Integral membrane protein</fullName>
    </recommendedName>
</protein>
<feature type="transmembrane region" description="Helical" evidence="1">
    <location>
        <begin position="25"/>
        <end position="48"/>
    </location>
</feature>
<keyword evidence="1" id="KW-0812">Transmembrane</keyword>
<reference evidence="2 3" key="1">
    <citation type="submission" date="2021-03" db="EMBL/GenBank/DDBJ databases">
        <title>Genomic Encyclopedia of Type Strains, Phase IV (KMG-IV): sequencing the most valuable type-strain genomes for metagenomic binning, comparative biology and taxonomic classification.</title>
        <authorList>
            <person name="Goeker M."/>
        </authorList>
    </citation>
    <scope>NUCLEOTIDE SEQUENCE [LARGE SCALE GENOMIC DNA]</scope>
    <source>
        <strain evidence="2 3">DSM 40499</strain>
    </source>
</reference>
<evidence type="ECO:0000313" key="3">
    <source>
        <dbReference type="Proteomes" id="UP001519309"/>
    </source>
</evidence>
<gene>
    <name evidence="2" type="ORF">J2Z21_002589</name>
</gene>
<organism evidence="2 3">
    <name type="scientific">Streptomyces griseochromogenes</name>
    <dbReference type="NCBI Taxonomy" id="68214"/>
    <lineage>
        <taxon>Bacteria</taxon>
        <taxon>Bacillati</taxon>
        <taxon>Actinomycetota</taxon>
        <taxon>Actinomycetes</taxon>
        <taxon>Kitasatosporales</taxon>
        <taxon>Streptomycetaceae</taxon>
        <taxon>Streptomyces</taxon>
    </lineage>
</organism>
<comment type="caution">
    <text evidence="2">The sequence shown here is derived from an EMBL/GenBank/DDBJ whole genome shotgun (WGS) entry which is preliminary data.</text>
</comment>
<keyword evidence="1" id="KW-1133">Transmembrane helix</keyword>
<evidence type="ECO:0000256" key="1">
    <source>
        <dbReference type="SAM" id="Phobius"/>
    </source>
</evidence>
<dbReference type="RefSeq" id="WP_079146511.1">
    <property type="nucleotide sequence ID" value="NZ_CP016279.1"/>
</dbReference>
<keyword evidence="3" id="KW-1185">Reference proteome</keyword>
<evidence type="ECO:0008006" key="4">
    <source>
        <dbReference type="Google" id="ProtNLM"/>
    </source>
</evidence>
<accession>A0ABS4LQI5</accession>
<keyword evidence="1" id="KW-0472">Membrane</keyword>
<name>A0ABS4LQI5_9ACTN</name>
<feature type="transmembrane region" description="Helical" evidence="1">
    <location>
        <begin position="126"/>
        <end position="146"/>
    </location>
</feature>
<proteinExistence type="predicted"/>
<sequence>MPDIRTESAPPVRTGPGRSRRVRPAAVLAVLGLALLVLTFVVSLPAAWRRVEVRGATPADATLHGGACFFGGCSVTFSVAGERVTADLPVGTRTRGHGDGDTVAVRSAAGEPERVALADDTGPGSVAALLAVPGAATLLALLAGALHIRRDERREDPAGAV</sequence>